<dbReference type="Proteomes" id="UP000234323">
    <property type="component" value="Unassembled WGS sequence"/>
</dbReference>
<dbReference type="EMBL" id="LLXI01000795">
    <property type="protein sequence ID" value="PKY49888.1"/>
    <property type="molecule type" value="Genomic_DNA"/>
</dbReference>
<keyword evidence="3" id="KW-1185">Reference proteome</keyword>
<name>A0A2I1GTB1_9GLOM</name>
<dbReference type="Pfam" id="PF26638">
    <property type="entry name" value="DUF8211"/>
    <property type="match status" value="1"/>
</dbReference>
<protein>
    <recommendedName>
        <fullName evidence="1">DUF8211 domain-containing protein</fullName>
    </recommendedName>
</protein>
<comment type="caution">
    <text evidence="2">The sequence shown here is derived from an EMBL/GenBank/DDBJ whole genome shotgun (WGS) entry which is preliminary data.</text>
</comment>
<dbReference type="VEuPathDB" id="FungiDB:RhiirA1_464692"/>
<evidence type="ECO:0000259" key="1">
    <source>
        <dbReference type="Pfam" id="PF26638"/>
    </source>
</evidence>
<dbReference type="VEuPathDB" id="FungiDB:RhiirFUN_010033"/>
<gene>
    <name evidence="2" type="ORF">RhiirA4_466042</name>
</gene>
<sequence>MAKGRLAQDKILESSIILQDDIPLKTIVNAPLLPPTKPSTFSFLVSFEKFHVTAAYKAGCNKIYEFRRSKSFFFEVVDQIPDTNEIHLKIYTNDYRMSSNPIRFHFGIYVACNHISTKSFSHQKPTPCIIPCPFVKNFGRHACAQHHSFMMFNKKFSSEEDSTPLKDNIILNNKSVHANIVYEKYNNHKVQKIFSNRLGISYHTQYIAHELNAILPPNKVEGPMYTKLMDGFTRTLSANPRTARRQNIRFDRAQRRVFKLNDKRAIFSLKLRHKVKLANQNRFLFYHSQKMRIRVPHLKFNKALFRTSPNVPLYRFPYDRNCSLLHIRDYFSSQHQVRIPSVFNTDLQETVDEDITPSNDNVMTNSEDSFKNWYISNLIDEHYGAGASEYIDAVTLIQDSTVLLSLRDAQMLGLNDDRIDEIKLRDRANERINVIKDIKDHNTSTKHYLRRTNSMDFYTQMNDQFHEKMAVIRKYAFGLNQKDKNKDKRALSSKRLHNLITDFRKKYRDEHYPFKPYRVIIRPNDVQYEKDDLGDTSDDTKIIERRPKKRRSRTSHYHNLDSVTQLTKKLCIFDCRITKEDDFLPANIDLFFEFRFLN</sequence>
<feature type="domain" description="DUF8211" evidence="1">
    <location>
        <begin position="177"/>
        <end position="317"/>
    </location>
</feature>
<dbReference type="AlphaFoldDB" id="A0A2I1GTB1"/>
<dbReference type="OrthoDB" id="2398207at2759"/>
<evidence type="ECO:0000313" key="3">
    <source>
        <dbReference type="Proteomes" id="UP000234323"/>
    </source>
</evidence>
<reference evidence="2 3" key="1">
    <citation type="submission" date="2015-10" db="EMBL/GenBank/DDBJ databases">
        <title>Genome analyses suggest a sexual origin of heterokaryosis in a supposedly ancient asexual fungus.</title>
        <authorList>
            <person name="Ropars J."/>
            <person name="Sedzielewska K."/>
            <person name="Noel J."/>
            <person name="Charron P."/>
            <person name="Farinelli L."/>
            <person name="Marton T."/>
            <person name="Kruger M."/>
            <person name="Pelin A."/>
            <person name="Brachmann A."/>
            <person name="Corradi N."/>
        </authorList>
    </citation>
    <scope>NUCLEOTIDE SEQUENCE [LARGE SCALE GENOMIC DNA]</scope>
    <source>
        <strain evidence="2 3">A4</strain>
    </source>
</reference>
<dbReference type="InterPro" id="IPR058524">
    <property type="entry name" value="DUF8211"/>
</dbReference>
<organism evidence="2 3">
    <name type="scientific">Rhizophagus irregularis</name>
    <dbReference type="NCBI Taxonomy" id="588596"/>
    <lineage>
        <taxon>Eukaryota</taxon>
        <taxon>Fungi</taxon>
        <taxon>Fungi incertae sedis</taxon>
        <taxon>Mucoromycota</taxon>
        <taxon>Glomeromycotina</taxon>
        <taxon>Glomeromycetes</taxon>
        <taxon>Glomerales</taxon>
        <taxon>Glomeraceae</taxon>
        <taxon>Rhizophagus</taxon>
    </lineage>
</organism>
<accession>A0A2I1GTB1</accession>
<proteinExistence type="predicted"/>
<dbReference type="VEuPathDB" id="FungiDB:FUN_016682"/>
<evidence type="ECO:0000313" key="2">
    <source>
        <dbReference type="EMBL" id="PKY49888.1"/>
    </source>
</evidence>